<dbReference type="GO" id="GO:0005634">
    <property type="term" value="C:nucleus"/>
    <property type="evidence" value="ECO:0007669"/>
    <property type="project" value="UniProtKB-SubCell"/>
</dbReference>
<protein>
    <submittedName>
        <fullName evidence="8">MADS-box transcription factor PHERES 2</fullName>
    </submittedName>
</protein>
<evidence type="ECO:0000256" key="4">
    <source>
        <dbReference type="ARBA" id="ARBA00023163"/>
    </source>
</evidence>
<evidence type="ECO:0000259" key="7">
    <source>
        <dbReference type="PROSITE" id="PS50066"/>
    </source>
</evidence>
<evidence type="ECO:0000313" key="9">
    <source>
        <dbReference type="Proteomes" id="UP000288805"/>
    </source>
</evidence>
<evidence type="ECO:0000256" key="6">
    <source>
        <dbReference type="SAM" id="Coils"/>
    </source>
</evidence>
<reference evidence="8 9" key="1">
    <citation type="journal article" date="2018" name="PLoS Genet.">
        <title>Population sequencing reveals clonal diversity and ancestral inbreeding in the grapevine cultivar Chardonnay.</title>
        <authorList>
            <person name="Roach M.J."/>
            <person name="Johnson D.L."/>
            <person name="Bohlmann J."/>
            <person name="van Vuuren H.J."/>
            <person name="Jones S.J."/>
            <person name="Pretorius I.S."/>
            <person name="Schmidt S.A."/>
            <person name="Borneman A.R."/>
        </authorList>
    </citation>
    <scope>NUCLEOTIDE SEQUENCE [LARGE SCALE GENOMIC DNA]</scope>
    <source>
        <strain evidence="9">cv. Chardonnay</strain>
        <tissue evidence="8">Leaf</tissue>
    </source>
</reference>
<dbReference type="GO" id="GO:0000981">
    <property type="term" value="F:DNA-binding transcription factor activity, RNA polymerase II-specific"/>
    <property type="evidence" value="ECO:0007669"/>
    <property type="project" value="InterPro"/>
</dbReference>
<dbReference type="GO" id="GO:0046983">
    <property type="term" value="F:protein dimerization activity"/>
    <property type="evidence" value="ECO:0007669"/>
    <property type="project" value="InterPro"/>
</dbReference>
<evidence type="ECO:0000313" key="8">
    <source>
        <dbReference type="EMBL" id="RVW41104.1"/>
    </source>
</evidence>
<dbReference type="Pfam" id="PF00319">
    <property type="entry name" value="SRF-TF"/>
    <property type="match status" value="1"/>
</dbReference>
<keyword evidence="2" id="KW-0805">Transcription regulation</keyword>
<dbReference type="InterPro" id="IPR033897">
    <property type="entry name" value="SRF-like_MADS-box"/>
</dbReference>
<sequence>MMVGGKLKLELIANEKIRHRTFQNRQKGLRKKVHELSTLCGVEACMIICCPNGNGTYSSQPCVWPENHYEVERIINKYINERKKEHGKRTVDLSGVLESRKTRAEFELQKLQEKNGETKGQTSETGLELDGLSYEKLMEIVNKLDKKLESVESLIDLKRGEAGLMSETLVNCPDHMPGLPTAEPIDIHVAMDDSAFQGSEMVLYDLDFPELSDGGVESDLTWTMMNLENNECPELGGGKTSSGELLYQSDPAHGMLEDNTHPSTSYQKMGTVPTMQGTETIFYDLDFADLSNGGVEFDLNWIMMNMENNEYPQLGGGRASSSDLLYQSDPTHGMFQNNTDPSTSYQNMGTAPTMQGTSVSSTSYQSMGTVPTMQGMSVSENTMMFNTTPTNSLPQMGLSQNTMPDIDQSISMQQIEAYLQYLLA</sequence>
<evidence type="ECO:0000256" key="3">
    <source>
        <dbReference type="ARBA" id="ARBA00023125"/>
    </source>
</evidence>
<keyword evidence="3" id="KW-0238">DNA-binding</keyword>
<keyword evidence="5" id="KW-0539">Nucleus</keyword>
<organism evidence="8 9">
    <name type="scientific">Vitis vinifera</name>
    <name type="common">Grape</name>
    <dbReference type="NCBI Taxonomy" id="29760"/>
    <lineage>
        <taxon>Eukaryota</taxon>
        <taxon>Viridiplantae</taxon>
        <taxon>Streptophyta</taxon>
        <taxon>Embryophyta</taxon>
        <taxon>Tracheophyta</taxon>
        <taxon>Spermatophyta</taxon>
        <taxon>Magnoliopsida</taxon>
        <taxon>eudicotyledons</taxon>
        <taxon>Gunneridae</taxon>
        <taxon>Pentapetalae</taxon>
        <taxon>rosids</taxon>
        <taxon>Vitales</taxon>
        <taxon>Vitaceae</taxon>
        <taxon>Viteae</taxon>
        <taxon>Vitis</taxon>
    </lineage>
</organism>
<evidence type="ECO:0000256" key="5">
    <source>
        <dbReference type="ARBA" id="ARBA00023242"/>
    </source>
</evidence>
<dbReference type="PRINTS" id="PR00404">
    <property type="entry name" value="MADSDOMAIN"/>
</dbReference>
<gene>
    <name evidence="8" type="primary">PHE2_0</name>
    <name evidence="8" type="ORF">CK203_069878</name>
</gene>
<proteinExistence type="predicted"/>
<dbReference type="EMBL" id="QGNW01001445">
    <property type="protein sequence ID" value="RVW41104.1"/>
    <property type="molecule type" value="Genomic_DNA"/>
</dbReference>
<dbReference type="GO" id="GO:0045944">
    <property type="term" value="P:positive regulation of transcription by RNA polymerase II"/>
    <property type="evidence" value="ECO:0007669"/>
    <property type="project" value="InterPro"/>
</dbReference>
<evidence type="ECO:0000256" key="2">
    <source>
        <dbReference type="ARBA" id="ARBA00023015"/>
    </source>
</evidence>
<keyword evidence="4" id="KW-0804">Transcription</keyword>
<feature type="domain" description="MADS-box" evidence="7">
    <location>
        <begin position="2"/>
        <end position="53"/>
    </location>
</feature>
<evidence type="ECO:0000256" key="1">
    <source>
        <dbReference type="ARBA" id="ARBA00004123"/>
    </source>
</evidence>
<accession>A0A438E009</accession>
<dbReference type="SUPFAM" id="SSF55455">
    <property type="entry name" value="SRF-like"/>
    <property type="match status" value="1"/>
</dbReference>
<name>A0A438E009_VITVI</name>
<dbReference type="SMART" id="SM00432">
    <property type="entry name" value="MADS"/>
    <property type="match status" value="1"/>
</dbReference>
<dbReference type="PROSITE" id="PS50066">
    <property type="entry name" value="MADS_BOX_2"/>
    <property type="match status" value="1"/>
</dbReference>
<comment type="caution">
    <text evidence="8">The sequence shown here is derived from an EMBL/GenBank/DDBJ whole genome shotgun (WGS) entry which is preliminary data.</text>
</comment>
<dbReference type="Proteomes" id="UP000288805">
    <property type="component" value="Unassembled WGS sequence"/>
</dbReference>
<dbReference type="Gene3D" id="3.40.1810.10">
    <property type="entry name" value="Transcription factor, MADS-box"/>
    <property type="match status" value="1"/>
</dbReference>
<dbReference type="InterPro" id="IPR050142">
    <property type="entry name" value="MADS-box/MEF2_TF"/>
</dbReference>
<dbReference type="InterPro" id="IPR036879">
    <property type="entry name" value="TF_MADSbox_sf"/>
</dbReference>
<keyword evidence="6" id="KW-0175">Coiled coil</keyword>
<dbReference type="InterPro" id="IPR002100">
    <property type="entry name" value="TF_MADSbox"/>
</dbReference>
<dbReference type="CDD" id="cd00266">
    <property type="entry name" value="MADS_SRF_like"/>
    <property type="match status" value="1"/>
</dbReference>
<comment type="subcellular location">
    <subcellularLocation>
        <location evidence="1">Nucleus</location>
    </subcellularLocation>
</comment>
<feature type="coiled-coil region" evidence="6">
    <location>
        <begin position="101"/>
        <end position="154"/>
    </location>
</feature>
<dbReference type="PANTHER" id="PTHR48019">
    <property type="entry name" value="SERUM RESPONSE FACTOR HOMOLOG"/>
    <property type="match status" value="1"/>
</dbReference>
<dbReference type="GO" id="GO:0000987">
    <property type="term" value="F:cis-regulatory region sequence-specific DNA binding"/>
    <property type="evidence" value="ECO:0007669"/>
    <property type="project" value="InterPro"/>
</dbReference>
<dbReference type="AlphaFoldDB" id="A0A438E009"/>